<accession>A0A517P9V0</accession>
<reference evidence="2 3" key="1">
    <citation type="submission" date="2019-02" db="EMBL/GenBank/DDBJ databases">
        <title>Deep-cultivation of Planctomycetes and their phenomic and genomic characterization uncovers novel biology.</title>
        <authorList>
            <person name="Wiegand S."/>
            <person name="Jogler M."/>
            <person name="Boedeker C."/>
            <person name="Pinto D."/>
            <person name="Vollmers J."/>
            <person name="Rivas-Marin E."/>
            <person name="Kohn T."/>
            <person name="Peeters S.H."/>
            <person name="Heuer A."/>
            <person name="Rast P."/>
            <person name="Oberbeckmann S."/>
            <person name="Bunk B."/>
            <person name="Jeske O."/>
            <person name="Meyerdierks A."/>
            <person name="Storesund J.E."/>
            <person name="Kallscheuer N."/>
            <person name="Luecker S."/>
            <person name="Lage O.M."/>
            <person name="Pohl T."/>
            <person name="Merkel B.J."/>
            <person name="Hornburger P."/>
            <person name="Mueller R.-W."/>
            <person name="Bruemmer F."/>
            <person name="Labrenz M."/>
            <person name="Spormann A.M."/>
            <person name="Op den Camp H."/>
            <person name="Overmann J."/>
            <person name="Amann R."/>
            <person name="Jetten M.S.M."/>
            <person name="Mascher T."/>
            <person name="Medema M.H."/>
            <person name="Devos D.P."/>
            <person name="Kaster A.-K."/>
            <person name="Ovreas L."/>
            <person name="Rohde M."/>
            <person name="Galperin M.Y."/>
            <person name="Jogler C."/>
        </authorList>
    </citation>
    <scope>NUCLEOTIDE SEQUENCE [LARGE SCALE GENOMIC DNA]</scope>
    <source>
        <strain evidence="2 3">CA12</strain>
    </source>
</reference>
<proteinExistence type="predicted"/>
<evidence type="ECO:0000313" key="3">
    <source>
        <dbReference type="Proteomes" id="UP000318741"/>
    </source>
</evidence>
<dbReference type="AlphaFoldDB" id="A0A517P9V0"/>
<organism evidence="2 3">
    <name type="scientific">Alienimonas californiensis</name>
    <dbReference type="NCBI Taxonomy" id="2527989"/>
    <lineage>
        <taxon>Bacteria</taxon>
        <taxon>Pseudomonadati</taxon>
        <taxon>Planctomycetota</taxon>
        <taxon>Planctomycetia</taxon>
        <taxon>Planctomycetales</taxon>
        <taxon>Planctomycetaceae</taxon>
        <taxon>Alienimonas</taxon>
    </lineage>
</organism>
<sequence>MRIAGSLTDVGENDHRLFHRIAAVLRPARRFLIAAAAICAVSSSLPAARAQGVVPGSGTLLTRALDDFEAEDWTWIPNGPKSSNEDDNQRRLPAGGSSNGFWSESMKRGMPDHILRIPTPPGGLAGSKGSLLICTLNSGIPGRTSYEPMQDDLILNCSQKVGQIPVSRSPNFTVRVWMPAWEDWSSYKGSHFGIRGACRTTTTEQKGKFIFTRSVQTTEPYWPGMFIQFMPRGMDEKSGPCAAWIIRGNNQGNDYRGPVINKPGWWTVGMSYTPDGRVHYYLSEGVDELTVADHVGSALPYGFQAEQFVTLFFNSLSKNNGVEWGTPIVVDDPKVYSLY</sequence>
<feature type="region of interest" description="Disordered" evidence="1">
    <location>
        <begin position="75"/>
        <end position="103"/>
    </location>
</feature>
<evidence type="ECO:0000313" key="2">
    <source>
        <dbReference type="EMBL" id="QDT16142.1"/>
    </source>
</evidence>
<gene>
    <name evidence="2" type="ORF">CA12_22400</name>
</gene>
<dbReference type="EMBL" id="CP036265">
    <property type="protein sequence ID" value="QDT16142.1"/>
    <property type="molecule type" value="Genomic_DNA"/>
</dbReference>
<evidence type="ECO:0000256" key="1">
    <source>
        <dbReference type="SAM" id="MobiDB-lite"/>
    </source>
</evidence>
<protein>
    <submittedName>
        <fullName evidence="2">Uncharacterized protein</fullName>
    </submittedName>
</protein>
<dbReference type="KEGG" id="acaf:CA12_22400"/>
<keyword evidence="3" id="KW-1185">Reference proteome</keyword>
<name>A0A517P9V0_9PLAN</name>
<dbReference type="Proteomes" id="UP000318741">
    <property type="component" value="Chromosome"/>
</dbReference>